<keyword evidence="5" id="KW-0804">Transcription</keyword>
<keyword evidence="10" id="KW-1185">Reference proteome</keyword>
<evidence type="ECO:0000256" key="6">
    <source>
        <dbReference type="SAM" id="MobiDB-lite"/>
    </source>
</evidence>
<name>A0ABW7XPY2_9MICO</name>
<dbReference type="InterPro" id="IPR032710">
    <property type="entry name" value="NTF2-like_dom_sf"/>
</dbReference>
<evidence type="ECO:0000256" key="2">
    <source>
        <dbReference type="ARBA" id="ARBA00011344"/>
    </source>
</evidence>
<dbReference type="RefSeq" id="WP_397406951.1">
    <property type="nucleotide sequence ID" value="NZ_JBIRYI010000015.1"/>
</dbReference>
<dbReference type="SUPFAM" id="SSF88946">
    <property type="entry name" value="Sigma2 domain of RNA polymerase sigma factors"/>
    <property type="match status" value="1"/>
</dbReference>
<feature type="domain" description="RNA polymerase sigma-70 region 2" evidence="7">
    <location>
        <begin position="27"/>
        <end position="91"/>
    </location>
</feature>
<dbReference type="SUPFAM" id="SSF54427">
    <property type="entry name" value="NTF2-like"/>
    <property type="match status" value="1"/>
</dbReference>
<accession>A0ABW7XPY2</accession>
<evidence type="ECO:0000256" key="4">
    <source>
        <dbReference type="ARBA" id="ARBA00023082"/>
    </source>
</evidence>
<comment type="similarity">
    <text evidence="1">Belongs to the sigma-70 factor family. ECF subfamily.</text>
</comment>
<dbReference type="InterPro" id="IPR052704">
    <property type="entry name" value="ECF_Sigma-70_Domain"/>
</dbReference>
<evidence type="ECO:0000259" key="8">
    <source>
        <dbReference type="Pfam" id="PF08281"/>
    </source>
</evidence>
<proteinExistence type="inferred from homology"/>
<dbReference type="PANTHER" id="PTHR30173">
    <property type="entry name" value="SIGMA 19 FACTOR"/>
    <property type="match status" value="1"/>
</dbReference>
<feature type="region of interest" description="Disordered" evidence="6">
    <location>
        <begin position="168"/>
        <end position="187"/>
    </location>
</feature>
<feature type="compositionally biased region" description="Basic residues" evidence="6">
    <location>
        <begin position="168"/>
        <end position="181"/>
    </location>
</feature>
<dbReference type="Gene3D" id="1.10.1740.10">
    <property type="match status" value="1"/>
</dbReference>
<dbReference type="NCBIfam" id="NF007214">
    <property type="entry name" value="PRK09636.1"/>
    <property type="match status" value="1"/>
</dbReference>
<dbReference type="SUPFAM" id="SSF88659">
    <property type="entry name" value="Sigma3 and sigma4 domains of RNA polymerase sigma factors"/>
    <property type="match status" value="1"/>
</dbReference>
<keyword evidence="3" id="KW-0805">Transcription regulation</keyword>
<dbReference type="NCBIfam" id="TIGR02937">
    <property type="entry name" value="sigma70-ECF"/>
    <property type="match status" value="1"/>
</dbReference>
<evidence type="ECO:0000256" key="3">
    <source>
        <dbReference type="ARBA" id="ARBA00023015"/>
    </source>
</evidence>
<dbReference type="InterPro" id="IPR014284">
    <property type="entry name" value="RNA_pol_sigma-70_dom"/>
</dbReference>
<dbReference type="Gene3D" id="1.10.10.10">
    <property type="entry name" value="Winged helix-like DNA-binding domain superfamily/Winged helix DNA-binding domain"/>
    <property type="match status" value="1"/>
</dbReference>
<feature type="region of interest" description="Disordered" evidence="6">
    <location>
        <begin position="1"/>
        <end position="24"/>
    </location>
</feature>
<evidence type="ECO:0000256" key="5">
    <source>
        <dbReference type="ARBA" id="ARBA00023163"/>
    </source>
</evidence>
<dbReference type="InterPro" id="IPR013249">
    <property type="entry name" value="RNA_pol_sigma70_r4_t2"/>
</dbReference>
<keyword evidence="4" id="KW-0731">Sigma factor</keyword>
<evidence type="ECO:0000259" key="7">
    <source>
        <dbReference type="Pfam" id="PF04542"/>
    </source>
</evidence>
<gene>
    <name evidence="9" type="primary">sigJ</name>
    <name evidence="9" type="ORF">ACH47X_22005</name>
</gene>
<dbReference type="CDD" id="cd06171">
    <property type="entry name" value="Sigma70_r4"/>
    <property type="match status" value="1"/>
</dbReference>
<dbReference type="InterPro" id="IPR007627">
    <property type="entry name" value="RNA_pol_sigma70_r2"/>
</dbReference>
<dbReference type="EMBL" id="JBIRYI010000015">
    <property type="protein sequence ID" value="MFI2489602.1"/>
    <property type="molecule type" value="Genomic_DNA"/>
</dbReference>
<dbReference type="PANTHER" id="PTHR30173:SF36">
    <property type="entry name" value="ECF RNA POLYMERASE SIGMA FACTOR SIGJ"/>
    <property type="match status" value="1"/>
</dbReference>
<dbReference type="InterPro" id="IPR013325">
    <property type="entry name" value="RNA_pol_sigma_r2"/>
</dbReference>
<reference evidence="9 10" key="1">
    <citation type="submission" date="2024-10" db="EMBL/GenBank/DDBJ databases">
        <title>The Natural Products Discovery Center: Release of the First 8490 Sequenced Strains for Exploring Actinobacteria Biosynthetic Diversity.</title>
        <authorList>
            <person name="Kalkreuter E."/>
            <person name="Kautsar S.A."/>
            <person name="Yang D."/>
            <person name="Bader C.D."/>
            <person name="Teijaro C.N."/>
            <person name="Fluegel L."/>
            <person name="Davis C.M."/>
            <person name="Simpson J.R."/>
            <person name="Lauterbach L."/>
            <person name="Steele A.D."/>
            <person name="Gui C."/>
            <person name="Meng S."/>
            <person name="Li G."/>
            <person name="Viehrig K."/>
            <person name="Ye F."/>
            <person name="Su P."/>
            <person name="Kiefer A.F."/>
            <person name="Nichols A."/>
            <person name="Cepeda A.J."/>
            <person name="Yan W."/>
            <person name="Fan B."/>
            <person name="Jiang Y."/>
            <person name="Adhikari A."/>
            <person name="Zheng C.-J."/>
            <person name="Schuster L."/>
            <person name="Cowan T.M."/>
            <person name="Smanski M.J."/>
            <person name="Chevrette M.G."/>
            <person name="De Carvalho L.P.S."/>
            <person name="Shen B."/>
        </authorList>
    </citation>
    <scope>NUCLEOTIDE SEQUENCE [LARGE SCALE GENOMIC DNA]</scope>
    <source>
        <strain evidence="9 10">NPDC019481</strain>
    </source>
</reference>
<organism evidence="9 10">
    <name type="scientific">Promicromonospora kroppenstedtii</name>
    <dbReference type="NCBI Taxonomy" id="440482"/>
    <lineage>
        <taxon>Bacteria</taxon>
        <taxon>Bacillati</taxon>
        <taxon>Actinomycetota</taxon>
        <taxon>Actinomycetes</taxon>
        <taxon>Micrococcales</taxon>
        <taxon>Promicromonosporaceae</taxon>
        <taxon>Promicromonospora</taxon>
    </lineage>
</organism>
<sequence length="313" mass="33961">MPDAAAPDPAAPDPASPRPGADLARPFTENRRLLFTVAYEMLGAAADAEDVVQEAWLRWSAKDRSDVDDPRAYLVRVTTRLALNRLRTLRRARETYVGPWLPDPILTTPDAALPVERAEEVSLALLVVLETLSPVERAVFVLREVFDLSYQEIADVLDREPATVRQTAHRAREHVRARRPRYTPAGPQHAEATERFLAACFTGDVAGVLAALAPEVELVTDGGGVVRAARRVIRGADKVSRALVAFAGDATVGRMEWVPVEINGALGMLALLGGEPAMATVAEYGTGDQSGLLARVMVFRNPERLAGLHRLPG</sequence>
<dbReference type="Pfam" id="PF04542">
    <property type="entry name" value="Sigma70_r2"/>
    <property type="match status" value="1"/>
</dbReference>
<dbReference type="InterPro" id="IPR036388">
    <property type="entry name" value="WH-like_DNA-bd_sf"/>
</dbReference>
<comment type="caution">
    <text evidence="9">The sequence shown here is derived from an EMBL/GenBank/DDBJ whole genome shotgun (WGS) entry which is preliminary data.</text>
</comment>
<evidence type="ECO:0000313" key="10">
    <source>
        <dbReference type="Proteomes" id="UP001611580"/>
    </source>
</evidence>
<comment type="subunit">
    <text evidence="2">Interacts transiently with the RNA polymerase catalytic core formed by RpoA, RpoB, RpoC and RpoZ (2 alpha, 1 beta, 1 beta' and 1 omega subunit) to form the RNA polymerase holoenzyme that can initiate transcription.</text>
</comment>
<feature type="domain" description="RNA polymerase sigma factor 70 region 4 type 2" evidence="8">
    <location>
        <begin position="123"/>
        <end position="174"/>
    </location>
</feature>
<evidence type="ECO:0000313" key="9">
    <source>
        <dbReference type="EMBL" id="MFI2489602.1"/>
    </source>
</evidence>
<dbReference type="Proteomes" id="UP001611580">
    <property type="component" value="Unassembled WGS sequence"/>
</dbReference>
<evidence type="ECO:0000256" key="1">
    <source>
        <dbReference type="ARBA" id="ARBA00010641"/>
    </source>
</evidence>
<dbReference type="Pfam" id="PF08281">
    <property type="entry name" value="Sigma70_r4_2"/>
    <property type="match status" value="1"/>
</dbReference>
<dbReference type="InterPro" id="IPR013324">
    <property type="entry name" value="RNA_pol_sigma_r3/r4-like"/>
</dbReference>
<protein>
    <submittedName>
        <fullName evidence="9">RNA polymerase sigma factor SigJ</fullName>
    </submittedName>
</protein>